<dbReference type="Proteomes" id="UP000007719">
    <property type="component" value="Chromosome"/>
</dbReference>
<proteinExistence type="predicted"/>
<dbReference type="KEGG" id="dtu:Dtur_1179"/>
<dbReference type="EMBL" id="CP001251">
    <property type="protein sequence ID" value="ACK42458.1"/>
    <property type="molecule type" value="Genomic_DNA"/>
</dbReference>
<dbReference type="RefSeq" id="WP_012583540.1">
    <property type="nucleotide sequence ID" value="NC_011661.1"/>
</dbReference>
<protein>
    <submittedName>
        <fullName evidence="2">Prepilin-type N-terminal cleavage/methylation domain protein</fullName>
    </submittedName>
</protein>
<name>B8E2V8_DICTD</name>
<evidence type="ECO:0000313" key="2">
    <source>
        <dbReference type="EMBL" id="ACK42458.1"/>
    </source>
</evidence>
<dbReference type="PROSITE" id="PS00409">
    <property type="entry name" value="PROKAR_NTER_METHYL"/>
    <property type="match status" value="1"/>
</dbReference>
<gene>
    <name evidence="2" type="ordered locus">Dtur_1179</name>
</gene>
<evidence type="ECO:0000256" key="1">
    <source>
        <dbReference type="SAM" id="Phobius"/>
    </source>
</evidence>
<dbReference type="OrthoDB" id="9812407at2"/>
<reference evidence="3" key="1">
    <citation type="journal article" date="2016" name="Front. Microbiol.">
        <title>The complete genome sequence of hyperthermophile Dictyoglomus turgidum DSM 6724 reveals a specialized carbohydrate fermentor.</title>
        <authorList>
            <person name="Brumm P.J."/>
            <person name="Gowda K."/>
            <person name="Robb F.T."/>
            <person name="Mead D.A."/>
        </authorList>
    </citation>
    <scope>NUCLEOTIDE SEQUENCE [LARGE SCALE GENOMIC DNA]</scope>
    <source>
        <strain evidence="3">DSM 6724 / Z-1310</strain>
    </source>
</reference>
<keyword evidence="1" id="KW-0472">Membrane</keyword>
<feature type="transmembrane region" description="Helical" evidence="1">
    <location>
        <begin position="7"/>
        <end position="29"/>
    </location>
</feature>
<sequence>MKKGMSLVELIISLFILFIILALTFAIWMSVQRDFISQKLDREIYEYLNSAKTNILDSVLKSIFIYPPNVNIRLSDSSNFNLNINERIGYDKLLTITPASSGGYFLNVYLTRPRVPTDSALPNARMLLYYRKFINWSPQYATYTITVAFTGTSKTLKIGKITNYPTNITFTSGEFPKIIADYIVPNGFTVSYYVIDYSTLDPSNNTYSLTTYTDTIPSRNTNIQQVQVSLSIQRRYQNIVRTRDVTFNGTVFLEELPISY</sequence>
<dbReference type="InParanoid" id="B8E2V8"/>
<accession>B8E2V8</accession>
<dbReference type="AlphaFoldDB" id="B8E2V8"/>
<keyword evidence="3" id="KW-1185">Reference proteome</keyword>
<organism evidence="2 3">
    <name type="scientific">Dictyoglomus turgidum (strain DSM 6724 / Z-1310)</name>
    <dbReference type="NCBI Taxonomy" id="515635"/>
    <lineage>
        <taxon>Bacteria</taxon>
        <taxon>Pseudomonadati</taxon>
        <taxon>Dictyoglomota</taxon>
        <taxon>Dictyoglomia</taxon>
        <taxon>Dictyoglomales</taxon>
        <taxon>Dictyoglomaceae</taxon>
        <taxon>Dictyoglomus</taxon>
    </lineage>
</organism>
<keyword evidence="1" id="KW-0812">Transmembrane</keyword>
<dbReference type="EnsemblBacteria" id="ACK42458">
    <property type="protein sequence ID" value="ACK42458"/>
    <property type="gene ID" value="Dtur_1179"/>
</dbReference>
<evidence type="ECO:0000313" key="3">
    <source>
        <dbReference type="Proteomes" id="UP000007719"/>
    </source>
</evidence>
<keyword evidence="1" id="KW-1133">Transmembrane helix</keyword>
<dbReference type="HOGENOM" id="CLU_1068462_0_0_0"/>
<dbReference type="STRING" id="515635.Dtur_1179"/>
<dbReference type="InterPro" id="IPR012902">
    <property type="entry name" value="N_methyl_site"/>
</dbReference>